<dbReference type="AlphaFoldDB" id="A0A2G2ZH81"/>
<evidence type="ECO:0000256" key="2">
    <source>
        <dbReference type="PROSITE-ProRule" id="PRU00663"/>
    </source>
</evidence>
<sequence length="160" mass="17419">MKERFAKLLLGENVIGGSKGVSTALALSNAITYLADWLYVATDKIPGASDLFLWFPIDYSSVAMGQLCVASDKIPDATDSVIFMVSTDYSSIATDNMAPQRKEIESSPSKGTSTAAQLHPPLYELALQGYLNQKQKIMNTGRRNLSKEMILMLIALPPKS</sequence>
<evidence type="ECO:0000259" key="3">
    <source>
        <dbReference type="PROSITE" id="PS51334"/>
    </source>
</evidence>
<reference evidence="4 5" key="1">
    <citation type="journal article" date="2014" name="Nat. Genet.">
        <title>Genome sequence of the hot pepper provides insights into the evolution of pungency in Capsicum species.</title>
        <authorList>
            <person name="Kim S."/>
            <person name="Park M."/>
            <person name="Yeom S.I."/>
            <person name="Kim Y.M."/>
            <person name="Lee J.M."/>
            <person name="Lee H.A."/>
            <person name="Seo E."/>
            <person name="Choi J."/>
            <person name="Cheong K."/>
            <person name="Kim K.T."/>
            <person name="Jung K."/>
            <person name="Lee G.W."/>
            <person name="Oh S.K."/>
            <person name="Bae C."/>
            <person name="Kim S.B."/>
            <person name="Lee H.Y."/>
            <person name="Kim S.Y."/>
            <person name="Kim M.S."/>
            <person name="Kang B.C."/>
            <person name="Jo Y.D."/>
            <person name="Yang H.B."/>
            <person name="Jeong H.J."/>
            <person name="Kang W.H."/>
            <person name="Kwon J.K."/>
            <person name="Shin C."/>
            <person name="Lim J.Y."/>
            <person name="Park J.H."/>
            <person name="Huh J.H."/>
            <person name="Kim J.S."/>
            <person name="Kim B.D."/>
            <person name="Cohen O."/>
            <person name="Paran I."/>
            <person name="Suh M.C."/>
            <person name="Lee S.B."/>
            <person name="Kim Y.K."/>
            <person name="Shin Y."/>
            <person name="Noh S.J."/>
            <person name="Park J."/>
            <person name="Seo Y.S."/>
            <person name="Kwon S.Y."/>
            <person name="Kim H.A."/>
            <person name="Park J.M."/>
            <person name="Kim H.J."/>
            <person name="Choi S.B."/>
            <person name="Bosland P.W."/>
            <person name="Reeves G."/>
            <person name="Jo S.H."/>
            <person name="Lee B.W."/>
            <person name="Cho H.T."/>
            <person name="Choi H.S."/>
            <person name="Lee M.S."/>
            <person name="Yu Y."/>
            <person name="Do Choi Y."/>
            <person name="Park B.S."/>
            <person name="van Deynze A."/>
            <person name="Ashrafi H."/>
            <person name="Hill T."/>
            <person name="Kim W.T."/>
            <person name="Pai H.S."/>
            <person name="Ahn H.K."/>
            <person name="Yeam I."/>
            <person name="Giovannoni J.J."/>
            <person name="Rose J.K."/>
            <person name="Sorensen I."/>
            <person name="Lee S.J."/>
            <person name="Kim R.W."/>
            <person name="Choi I.Y."/>
            <person name="Choi B.S."/>
            <person name="Lim J.S."/>
            <person name="Lee Y.H."/>
            <person name="Choi D."/>
        </authorList>
    </citation>
    <scope>NUCLEOTIDE SEQUENCE [LARGE SCALE GENOMIC DNA]</scope>
    <source>
        <strain evidence="5">cv. CM334</strain>
    </source>
</reference>
<feature type="domain" description="PRONE" evidence="3">
    <location>
        <begin position="1"/>
        <end position="160"/>
    </location>
</feature>
<evidence type="ECO:0000313" key="5">
    <source>
        <dbReference type="Proteomes" id="UP000222542"/>
    </source>
</evidence>
<dbReference type="Pfam" id="PF03759">
    <property type="entry name" value="PRONE"/>
    <property type="match status" value="1"/>
</dbReference>
<dbReference type="InterPro" id="IPR038937">
    <property type="entry name" value="RopGEF"/>
</dbReference>
<proteinExistence type="predicted"/>
<dbReference type="PANTHER" id="PTHR33101">
    <property type="entry name" value="ROP GUANINE NUCLEOTIDE EXCHANGE FACTOR 1"/>
    <property type="match status" value="1"/>
</dbReference>
<name>A0A2G2ZH81_CAPAN</name>
<protein>
    <recommendedName>
        <fullName evidence="3">PRONE domain-containing protein</fullName>
    </recommendedName>
</protein>
<evidence type="ECO:0000256" key="1">
    <source>
        <dbReference type="ARBA" id="ARBA00022658"/>
    </source>
</evidence>
<keyword evidence="1 2" id="KW-0344">Guanine-nucleotide releasing factor</keyword>
<dbReference type="InterPro" id="IPR005512">
    <property type="entry name" value="PRONE_dom"/>
</dbReference>
<dbReference type="PANTHER" id="PTHR33101:SF54">
    <property type="entry name" value="ROP GUANINE NUCLEOTIDE EXCHANGE FACTOR 14-LIKE"/>
    <property type="match status" value="1"/>
</dbReference>
<comment type="caution">
    <text evidence="4">The sequence shown here is derived from an EMBL/GenBank/DDBJ whole genome shotgun (WGS) entry which is preliminary data.</text>
</comment>
<reference evidence="4 5" key="2">
    <citation type="journal article" date="2017" name="Genome Biol.">
        <title>New reference genome sequences of hot pepper reveal the massive evolution of plant disease-resistance genes by retroduplication.</title>
        <authorList>
            <person name="Kim S."/>
            <person name="Park J."/>
            <person name="Yeom S.I."/>
            <person name="Kim Y.M."/>
            <person name="Seo E."/>
            <person name="Kim K.T."/>
            <person name="Kim M.S."/>
            <person name="Lee J.M."/>
            <person name="Cheong K."/>
            <person name="Shin H.S."/>
            <person name="Kim S.B."/>
            <person name="Han K."/>
            <person name="Lee J."/>
            <person name="Park M."/>
            <person name="Lee H.A."/>
            <person name="Lee H.Y."/>
            <person name="Lee Y."/>
            <person name="Oh S."/>
            <person name="Lee J.H."/>
            <person name="Choi E."/>
            <person name="Choi E."/>
            <person name="Lee S.E."/>
            <person name="Jeon J."/>
            <person name="Kim H."/>
            <person name="Choi G."/>
            <person name="Song H."/>
            <person name="Lee J."/>
            <person name="Lee S.C."/>
            <person name="Kwon J.K."/>
            <person name="Lee H.Y."/>
            <person name="Koo N."/>
            <person name="Hong Y."/>
            <person name="Kim R.W."/>
            <person name="Kang W.H."/>
            <person name="Huh J.H."/>
            <person name="Kang B.C."/>
            <person name="Yang T.J."/>
            <person name="Lee Y.H."/>
            <person name="Bennetzen J.L."/>
            <person name="Choi D."/>
        </authorList>
    </citation>
    <scope>NUCLEOTIDE SEQUENCE [LARGE SCALE GENOMIC DNA]</scope>
    <source>
        <strain evidence="5">cv. CM334</strain>
    </source>
</reference>
<dbReference type="PROSITE" id="PS51334">
    <property type="entry name" value="PRONE"/>
    <property type="match status" value="1"/>
</dbReference>
<dbReference type="EMBL" id="AYRZ02000005">
    <property type="protein sequence ID" value="PHT81357.1"/>
    <property type="molecule type" value="Genomic_DNA"/>
</dbReference>
<organism evidence="4 5">
    <name type="scientific">Capsicum annuum</name>
    <name type="common">Capsicum pepper</name>
    <dbReference type="NCBI Taxonomy" id="4072"/>
    <lineage>
        <taxon>Eukaryota</taxon>
        <taxon>Viridiplantae</taxon>
        <taxon>Streptophyta</taxon>
        <taxon>Embryophyta</taxon>
        <taxon>Tracheophyta</taxon>
        <taxon>Spermatophyta</taxon>
        <taxon>Magnoliopsida</taxon>
        <taxon>eudicotyledons</taxon>
        <taxon>Gunneridae</taxon>
        <taxon>Pentapetalae</taxon>
        <taxon>asterids</taxon>
        <taxon>lamiids</taxon>
        <taxon>Solanales</taxon>
        <taxon>Solanaceae</taxon>
        <taxon>Solanoideae</taxon>
        <taxon>Capsiceae</taxon>
        <taxon>Capsicum</taxon>
    </lineage>
</organism>
<accession>A0A2G2ZH81</accession>
<keyword evidence="5" id="KW-1185">Reference proteome</keyword>
<dbReference type="GO" id="GO:0005085">
    <property type="term" value="F:guanyl-nucleotide exchange factor activity"/>
    <property type="evidence" value="ECO:0007669"/>
    <property type="project" value="UniProtKB-UniRule"/>
</dbReference>
<evidence type="ECO:0000313" key="4">
    <source>
        <dbReference type="EMBL" id="PHT81357.1"/>
    </source>
</evidence>
<dbReference type="Proteomes" id="UP000222542">
    <property type="component" value="Unassembled WGS sequence"/>
</dbReference>
<dbReference type="Gene3D" id="1.20.58.2010">
    <property type="entry name" value="PRONE domain, subdomain 1"/>
    <property type="match status" value="1"/>
</dbReference>
<dbReference type="Gramene" id="PHT81357">
    <property type="protein sequence ID" value="PHT81357"/>
    <property type="gene ID" value="T459_14372"/>
</dbReference>
<gene>
    <name evidence="4" type="ORF">T459_14372</name>
</gene>
<dbReference type="STRING" id="4072.A0A2G2ZH81"/>